<evidence type="ECO:0000313" key="1">
    <source>
        <dbReference type="EMBL" id="REE95550.1"/>
    </source>
</evidence>
<dbReference type="EMBL" id="QTTT01000001">
    <property type="protein sequence ID" value="REE95550.1"/>
    <property type="molecule type" value="Genomic_DNA"/>
</dbReference>
<evidence type="ECO:0000313" key="2">
    <source>
        <dbReference type="Proteomes" id="UP000256661"/>
    </source>
</evidence>
<protein>
    <submittedName>
        <fullName evidence="1">Uncharacterized protein</fullName>
    </submittedName>
</protein>
<proteinExistence type="predicted"/>
<name>A0A3D9SMB8_9ACTN</name>
<dbReference type="AlphaFoldDB" id="A0A3D9SMB8"/>
<keyword evidence="2" id="KW-1185">Reference proteome</keyword>
<gene>
    <name evidence="1" type="ORF">DFJ69_0940</name>
</gene>
<sequence length="66" mass="7046">MSWLAYFTVASAPPTVVTLRHWRAGRVLTRAQSVLPDCRAKTNNAASPALRNGILGCGLVPAVGRE</sequence>
<reference evidence="1 2" key="1">
    <citation type="submission" date="2018-08" db="EMBL/GenBank/DDBJ databases">
        <title>Sequencing the genomes of 1000 actinobacteria strains.</title>
        <authorList>
            <person name="Klenk H.-P."/>
        </authorList>
    </citation>
    <scope>NUCLEOTIDE SEQUENCE [LARGE SCALE GENOMIC DNA]</scope>
    <source>
        <strain evidence="1 2">DSM 43927</strain>
    </source>
</reference>
<organism evidence="1 2">
    <name type="scientific">Thermomonospora umbrina</name>
    <dbReference type="NCBI Taxonomy" id="111806"/>
    <lineage>
        <taxon>Bacteria</taxon>
        <taxon>Bacillati</taxon>
        <taxon>Actinomycetota</taxon>
        <taxon>Actinomycetes</taxon>
        <taxon>Streptosporangiales</taxon>
        <taxon>Thermomonosporaceae</taxon>
        <taxon>Thermomonospora</taxon>
    </lineage>
</organism>
<accession>A0A3D9SMB8</accession>
<dbReference type="Proteomes" id="UP000256661">
    <property type="component" value="Unassembled WGS sequence"/>
</dbReference>
<comment type="caution">
    <text evidence="1">The sequence shown here is derived from an EMBL/GenBank/DDBJ whole genome shotgun (WGS) entry which is preliminary data.</text>
</comment>